<evidence type="ECO:0000313" key="2">
    <source>
        <dbReference type="EMBL" id="RGD86621.1"/>
    </source>
</evidence>
<comment type="caution">
    <text evidence="2">The sequence shown here is derived from an EMBL/GenBank/DDBJ whole genome shotgun (WGS) entry which is preliminary data.</text>
</comment>
<proteinExistence type="predicted"/>
<accession>A0A3E3EHC5</accession>
<dbReference type="GO" id="GO:0015074">
    <property type="term" value="P:DNA integration"/>
    <property type="evidence" value="ECO:0007669"/>
    <property type="project" value="InterPro"/>
</dbReference>
<protein>
    <recommendedName>
        <fullName evidence="1">Integrase catalytic domain-containing protein</fullName>
    </recommendedName>
</protein>
<reference evidence="2 3" key="1">
    <citation type="submission" date="2018-08" db="EMBL/GenBank/DDBJ databases">
        <title>A genome reference for cultivated species of the human gut microbiota.</title>
        <authorList>
            <person name="Zou Y."/>
            <person name="Xue W."/>
            <person name="Luo G."/>
        </authorList>
    </citation>
    <scope>NUCLEOTIDE SEQUENCE [LARGE SCALE GENOMIC DNA]</scope>
    <source>
        <strain evidence="2 3">OM06-4</strain>
    </source>
</reference>
<sequence>MHEQFKAAIIKYIEYYNNEKINTKRKGLSSLACRLQTFSRFSFNLICLTFW</sequence>
<name>A0A3E3EHC5_9FIRM</name>
<feature type="domain" description="Integrase catalytic" evidence="1">
    <location>
        <begin position="3"/>
        <end position="37"/>
    </location>
</feature>
<dbReference type="RefSeq" id="WP_083824712.1">
    <property type="nucleotide sequence ID" value="NZ_BAABXX010000001.1"/>
</dbReference>
<dbReference type="EMBL" id="QUSL01000004">
    <property type="protein sequence ID" value="RGD86621.1"/>
    <property type="molecule type" value="Genomic_DNA"/>
</dbReference>
<organism evidence="2 3">
    <name type="scientific">Thomasclavelia ramosa</name>
    <dbReference type="NCBI Taxonomy" id="1547"/>
    <lineage>
        <taxon>Bacteria</taxon>
        <taxon>Bacillati</taxon>
        <taxon>Bacillota</taxon>
        <taxon>Erysipelotrichia</taxon>
        <taxon>Erysipelotrichales</taxon>
        <taxon>Coprobacillaceae</taxon>
        <taxon>Thomasclavelia</taxon>
    </lineage>
</organism>
<dbReference type="Proteomes" id="UP000261032">
    <property type="component" value="Unassembled WGS sequence"/>
</dbReference>
<evidence type="ECO:0000259" key="1">
    <source>
        <dbReference type="Pfam" id="PF13333"/>
    </source>
</evidence>
<dbReference type="Pfam" id="PF13333">
    <property type="entry name" value="rve_2"/>
    <property type="match status" value="1"/>
</dbReference>
<dbReference type="AlphaFoldDB" id="A0A3E3EHC5"/>
<evidence type="ECO:0000313" key="3">
    <source>
        <dbReference type="Proteomes" id="UP000261032"/>
    </source>
</evidence>
<dbReference type="GeneID" id="99011424"/>
<gene>
    <name evidence="2" type="ORF">DXB93_03685</name>
</gene>
<dbReference type="InterPro" id="IPR001584">
    <property type="entry name" value="Integrase_cat-core"/>
</dbReference>